<dbReference type="Pfam" id="PF18050">
    <property type="entry name" value="Cyclophil_like2"/>
    <property type="match status" value="1"/>
</dbReference>
<protein>
    <recommendedName>
        <fullName evidence="1">Cyclophilin-like domain-containing protein</fullName>
    </recommendedName>
</protein>
<dbReference type="RefSeq" id="WP_136460307.1">
    <property type="nucleotide sequence ID" value="NZ_SRSF01000010.1"/>
</dbReference>
<keyword evidence="3" id="KW-1185">Reference proteome</keyword>
<name>A0A4S4NE21_9BACT</name>
<dbReference type="InterPro" id="IPR029000">
    <property type="entry name" value="Cyclophilin-like_dom_sf"/>
</dbReference>
<dbReference type="Gene3D" id="2.40.100.20">
    <property type="match status" value="1"/>
</dbReference>
<evidence type="ECO:0000313" key="3">
    <source>
        <dbReference type="Proteomes" id="UP000308528"/>
    </source>
</evidence>
<organism evidence="2 3">
    <name type="scientific">Neolewinella litorea</name>
    <dbReference type="NCBI Taxonomy" id="2562452"/>
    <lineage>
        <taxon>Bacteria</taxon>
        <taxon>Pseudomonadati</taxon>
        <taxon>Bacteroidota</taxon>
        <taxon>Saprospiria</taxon>
        <taxon>Saprospirales</taxon>
        <taxon>Lewinellaceae</taxon>
        <taxon>Neolewinella</taxon>
    </lineage>
</organism>
<dbReference type="Proteomes" id="UP000308528">
    <property type="component" value="Unassembled WGS sequence"/>
</dbReference>
<evidence type="ECO:0000259" key="1">
    <source>
        <dbReference type="Pfam" id="PF18050"/>
    </source>
</evidence>
<dbReference type="EMBL" id="SRSF01000010">
    <property type="protein sequence ID" value="THH36328.1"/>
    <property type="molecule type" value="Genomic_DNA"/>
</dbReference>
<accession>A0A4S4NE21</accession>
<comment type="caution">
    <text evidence="2">The sequence shown here is derived from an EMBL/GenBank/DDBJ whole genome shotgun (WGS) entry which is preliminary data.</text>
</comment>
<evidence type="ECO:0000313" key="2">
    <source>
        <dbReference type="EMBL" id="THH36328.1"/>
    </source>
</evidence>
<sequence>MNIKIGTDSFTVSLTESATVAEWLSLLPLTLDMKDLNANEKHAELPRALPTSPVDPGRVQAGDVMLYGSSTLVIIYESFPTSYRYTKLGRIQEATGLKAALGKGSVSVRFEAGQ</sequence>
<dbReference type="AlphaFoldDB" id="A0A4S4NE21"/>
<dbReference type="InterPro" id="IPR041183">
    <property type="entry name" value="Cyclophilin-like"/>
</dbReference>
<gene>
    <name evidence="2" type="ORF">E4021_15580</name>
</gene>
<feature type="domain" description="Cyclophilin-like" evidence="1">
    <location>
        <begin position="3"/>
        <end position="111"/>
    </location>
</feature>
<dbReference type="SUPFAM" id="SSF50891">
    <property type="entry name" value="Cyclophilin-like"/>
    <property type="match status" value="1"/>
</dbReference>
<proteinExistence type="predicted"/>
<dbReference type="OrthoDB" id="9801466at2"/>
<reference evidence="2 3" key="1">
    <citation type="submission" date="2019-04" db="EMBL/GenBank/DDBJ databases">
        <title>Lewinella litorea sp. nov., isolated from a marine sand.</title>
        <authorList>
            <person name="Yoon J.-H."/>
        </authorList>
    </citation>
    <scope>NUCLEOTIDE SEQUENCE [LARGE SCALE GENOMIC DNA]</scope>
    <source>
        <strain evidence="2 3">HSMS-39</strain>
    </source>
</reference>